<sequence length="186" mass="20653">MNARIDTTLVLTWIVARVRHLDAAQFAREALDREIEATSALKESTSAPRDAWNIAHDRYLTTIRQANEAIDREKQAAAVMLEAASDLGKAAALATGCTWLEWADVTLEDGHIRMRIAGDRAYRLDLAGFAVEASPEPRLSETDRRALKRLHRIAANWNDSRLDDALFDAIDLAMARDGCAELVGRV</sequence>
<evidence type="ECO:0000313" key="1">
    <source>
        <dbReference type="EMBL" id="EXJ14593.1"/>
    </source>
</evidence>
<reference evidence="1 2" key="1">
    <citation type="submission" date="2012-11" db="EMBL/GenBank/DDBJ databases">
        <title>Genome assembly of Thiorhodococcus sp. AK35.</title>
        <authorList>
            <person name="Nupur N."/>
            <person name="Khatri I."/>
            <person name="Subramanian S."/>
            <person name="Pinnaka A."/>
        </authorList>
    </citation>
    <scope>NUCLEOTIDE SEQUENCE [LARGE SCALE GENOMIC DNA]</scope>
    <source>
        <strain evidence="1 2">AK35</strain>
    </source>
</reference>
<dbReference type="STRING" id="1249627.D779_2287"/>
<dbReference type="EMBL" id="AONC01000038">
    <property type="protein sequence ID" value="EXJ14593.1"/>
    <property type="molecule type" value="Genomic_DNA"/>
</dbReference>
<keyword evidence="2" id="KW-1185">Reference proteome</keyword>
<comment type="caution">
    <text evidence="1">The sequence shown here is derived from an EMBL/GenBank/DDBJ whole genome shotgun (WGS) entry which is preliminary data.</text>
</comment>
<proteinExistence type="predicted"/>
<dbReference type="Proteomes" id="UP000019460">
    <property type="component" value="Unassembled WGS sequence"/>
</dbReference>
<dbReference type="RefSeq" id="WP_043754588.1">
    <property type="nucleotide sequence ID" value="NZ_AONC01000038.1"/>
</dbReference>
<gene>
    <name evidence="1" type="ORF">D779_2287</name>
</gene>
<protein>
    <submittedName>
        <fullName evidence="1">Uncharacterized protein</fullName>
    </submittedName>
</protein>
<organism evidence="1 2">
    <name type="scientific">Imhoffiella purpurea</name>
    <dbReference type="NCBI Taxonomy" id="1249627"/>
    <lineage>
        <taxon>Bacteria</taxon>
        <taxon>Pseudomonadati</taxon>
        <taxon>Pseudomonadota</taxon>
        <taxon>Gammaproteobacteria</taxon>
        <taxon>Chromatiales</taxon>
        <taxon>Chromatiaceae</taxon>
        <taxon>Imhoffiella</taxon>
    </lineage>
</organism>
<evidence type="ECO:0000313" key="2">
    <source>
        <dbReference type="Proteomes" id="UP000019460"/>
    </source>
</evidence>
<accession>W9V4W8</accession>
<name>W9V4W8_9GAMM</name>
<dbReference type="AlphaFoldDB" id="W9V4W8"/>